<proteinExistence type="predicted"/>
<organism evidence="1 2">
    <name type="scientific">Actinosynnema pretiosum subsp. pretiosum</name>
    <dbReference type="NCBI Taxonomy" id="103721"/>
    <lineage>
        <taxon>Bacteria</taxon>
        <taxon>Bacillati</taxon>
        <taxon>Actinomycetota</taxon>
        <taxon>Actinomycetes</taxon>
        <taxon>Pseudonocardiales</taxon>
        <taxon>Pseudonocardiaceae</taxon>
        <taxon>Actinosynnema</taxon>
    </lineage>
</organism>
<sequence>MSQADAKEAVLWVDGDAWRGPGGAVMPADAFDSSPTTGDTTPAALSAFGGVKAGFSITPTQDVKSFDVWNNESGGPFFEHEGQTTTRIRFRVSQYSKAAILTKLRGGSITETTTGSGQWQWRKGTDGDEFSLLLQLRGPGGRKMAFWVERAKLSKDPEEVKNDDDLDGWEFEITCLAPSIAPEALVPLSNWNPLAA</sequence>
<dbReference type="EMBL" id="CP073249">
    <property type="protein sequence ID" value="QUF03961.1"/>
    <property type="molecule type" value="Genomic_DNA"/>
</dbReference>
<reference evidence="1" key="1">
    <citation type="submission" date="2021-04" db="EMBL/GenBank/DDBJ databases">
        <title>Genomic sequence of Actinosynnema pretiosum subsp. pretiosum ATCC 31280 (C-14919).</title>
        <authorList>
            <person name="Bai L."/>
            <person name="Wang X."/>
            <person name="Xiao Y."/>
        </authorList>
    </citation>
    <scope>NUCLEOTIDE SEQUENCE</scope>
    <source>
        <strain evidence="1">ATCC 31280</strain>
    </source>
</reference>
<accession>A0AA45R3L5</accession>
<protein>
    <submittedName>
        <fullName evidence="1">Uncharacterized protein</fullName>
    </submittedName>
</protein>
<evidence type="ECO:0000313" key="1">
    <source>
        <dbReference type="EMBL" id="QUF03961.1"/>
    </source>
</evidence>
<name>A0AA45R3L5_9PSEU</name>
<dbReference type="Proteomes" id="UP000677152">
    <property type="component" value="Chromosome"/>
</dbReference>
<dbReference type="AlphaFoldDB" id="A0AA45R3L5"/>
<gene>
    <name evidence="1" type="ORF">KCV87_32175</name>
</gene>
<evidence type="ECO:0000313" key="2">
    <source>
        <dbReference type="Proteomes" id="UP000677152"/>
    </source>
</evidence>